<proteinExistence type="inferred from homology"/>
<dbReference type="SUPFAM" id="SSF53098">
    <property type="entry name" value="Ribonuclease H-like"/>
    <property type="match status" value="1"/>
</dbReference>
<evidence type="ECO:0000256" key="2">
    <source>
        <dbReference type="ARBA" id="ARBA00022578"/>
    </source>
</evidence>
<dbReference type="GO" id="GO:0004803">
    <property type="term" value="F:transposase activity"/>
    <property type="evidence" value="ECO:0007669"/>
    <property type="project" value="InterPro"/>
</dbReference>
<dbReference type="GO" id="GO:0006313">
    <property type="term" value="P:DNA transposition"/>
    <property type="evidence" value="ECO:0007669"/>
    <property type="project" value="InterPro"/>
</dbReference>
<keyword evidence="4" id="KW-0233">DNA recombination</keyword>
<evidence type="ECO:0000313" key="6">
    <source>
        <dbReference type="EMBL" id="BBA28739.1"/>
    </source>
</evidence>
<evidence type="ECO:0000313" key="7">
    <source>
        <dbReference type="Proteomes" id="UP000267517"/>
    </source>
</evidence>
<dbReference type="NCBIfam" id="NF033592">
    <property type="entry name" value="transpos_IS4_1"/>
    <property type="match status" value="1"/>
</dbReference>
<keyword evidence="3" id="KW-0238">DNA-binding</keyword>
<accession>A0A250KGE5</accession>
<dbReference type="AlphaFoldDB" id="A0A250KGE5"/>
<evidence type="ECO:0000256" key="1">
    <source>
        <dbReference type="ARBA" id="ARBA00010075"/>
    </source>
</evidence>
<dbReference type="InterPro" id="IPR002559">
    <property type="entry name" value="Transposase_11"/>
</dbReference>
<reference evidence="6 7" key="1">
    <citation type="submission" date="2017-05" db="EMBL/GenBank/DDBJ databases">
        <title>whole genome sequence of Prevotella melaninogenica GAI 07411.</title>
        <authorList>
            <person name="Kondo Y."/>
            <person name="Hoshino T."/>
        </authorList>
    </citation>
    <scope>NUCLEOTIDE SEQUENCE [LARGE SCALE GENOMIC DNA]</scope>
    <source>
        <strain evidence="6 7">GAI 07411</strain>
    </source>
</reference>
<evidence type="ECO:0000259" key="5">
    <source>
        <dbReference type="Pfam" id="PF01609"/>
    </source>
</evidence>
<feature type="domain" description="Transposase IS4-like" evidence="5">
    <location>
        <begin position="82"/>
        <end position="299"/>
    </location>
</feature>
<dbReference type="GO" id="GO:0003677">
    <property type="term" value="F:DNA binding"/>
    <property type="evidence" value="ECO:0007669"/>
    <property type="project" value="UniProtKB-KW"/>
</dbReference>
<comment type="similarity">
    <text evidence="1">Belongs to the transposase 11 family.</text>
</comment>
<dbReference type="InterPro" id="IPR047952">
    <property type="entry name" value="Transpos_IS4"/>
</dbReference>
<name>A0A250KGE5_9BACT</name>
<dbReference type="Proteomes" id="UP000267517">
    <property type="component" value="Chromosome I"/>
</dbReference>
<organism evidence="6 7">
    <name type="scientific">Prevotella melaninogenica</name>
    <dbReference type="NCBI Taxonomy" id="28132"/>
    <lineage>
        <taxon>Bacteria</taxon>
        <taxon>Pseudomonadati</taxon>
        <taxon>Bacteroidota</taxon>
        <taxon>Bacteroidia</taxon>
        <taxon>Bacteroidales</taxon>
        <taxon>Prevotellaceae</taxon>
        <taxon>Prevotella</taxon>
    </lineage>
</organism>
<dbReference type="InterPro" id="IPR012337">
    <property type="entry name" value="RNaseH-like_sf"/>
</dbReference>
<evidence type="ECO:0000256" key="3">
    <source>
        <dbReference type="ARBA" id="ARBA00023125"/>
    </source>
</evidence>
<dbReference type="EMBL" id="AP018049">
    <property type="protein sequence ID" value="BBA28739.1"/>
    <property type="molecule type" value="Genomic_DNA"/>
</dbReference>
<sequence length="361" mass="42449">MLYAVMMRLDSLREIKASLFANVNRFNHLSLKHFPYRSTLSDANKRRDSEIFGSIYMNLYEKYRHELYSDSRNCGQPKWLKNLKIIDSTTISLFSNLVFKGVGRNPKTGKKKGGIKVHTEIFANENVPSDIKFTSAASHDQFALIPKRYANEELIAFDRAYINYEKFSELTQRGVIYVTKMKSNLSFERIADTDYEMTTDYGAVHVETIIFHKHTKEKDIYHKARKITYQDKTKKGKIRLISLLTNDSQMSTEDIIAIYKKRWQIETLFKQIKQNFPLRYFYGESANAIKIQIWITLIANLLITLMKDKIKRPWSFSGLATMIRILLMSYVSIQRFFEQPHRDWDRLITQVKAPPEELSLF</sequence>
<keyword evidence="2" id="KW-0815">Transposition</keyword>
<evidence type="ECO:0000256" key="4">
    <source>
        <dbReference type="ARBA" id="ARBA00023172"/>
    </source>
</evidence>
<dbReference type="PANTHER" id="PTHR33258:SF1">
    <property type="entry name" value="TRANSPOSASE INSL FOR INSERTION SEQUENCE ELEMENT IS186A-RELATED"/>
    <property type="match status" value="1"/>
</dbReference>
<protein>
    <submittedName>
        <fullName evidence="6">IS4 family transposase</fullName>
    </submittedName>
</protein>
<gene>
    <name evidence="6" type="ORF">PMEL1_00643</name>
</gene>
<dbReference type="PANTHER" id="PTHR33258">
    <property type="entry name" value="TRANSPOSASE INSL FOR INSERTION SEQUENCE ELEMENT IS186A-RELATED"/>
    <property type="match status" value="1"/>
</dbReference>
<dbReference type="Pfam" id="PF01609">
    <property type="entry name" value="DDE_Tnp_1"/>
    <property type="match status" value="1"/>
</dbReference>